<comment type="caution">
    <text evidence="2">The sequence shown here is derived from an EMBL/GenBank/DDBJ whole genome shotgun (WGS) entry which is preliminary data.</text>
</comment>
<dbReference type="Gene3D" id="2.30.42.10">
    <property type="match status" value="1"/>
</dbReference>
<feature type="domain" description="PDZ" evidence="1">
    <location>
        <begin position="84"/>
        <end position="114"/>
    </location>
</feature>
<name>A0A844ZZX0_9SPHN</name>
<dbReference type="Proteomes" id="UP000460626">
    <property type="component" value="Unassembled WGS sequence"/>
</dbReference>
<evidence type="ECO:0000313" key="2">
    <source>
        <dbReference type="EMBL" id="MXO93268.1"/>
    </source>
</evidence>
<proteinExistence type="predicted"/>
<evidence type="ECO:0000259" key="1">
    <source>
        <dbReference type="Pfam" id="PF17820"/>
    </source>
</evidence>
<keyword evidence="3" id="KW-1185">Reference proteome</keyword>
<organism evidence="2 3">
    <name type="scientific">Aurantiacibacter arachoides</name>
    <dbReference type="NCBI Taxonomy" id="1850444"/>
    <lineage>
        <taxon>Bacteria</taxon>
        <taxon>Pseudomonadati</taxon>
        <taxon>Pseudomonadota</taxon>
        <taxon>Alphaproteobacteria</taxon>
        <taxon>Sphingomonadales</taxon>
        <taxon>Erythrobacteraceae</taxon>
        <taxon>Aurantiacibacter</taxon>
    </lineage>
</organism>
<dbReference type="AlphaFoldDB" id="A0A844ZZX0"/>
<dbReference type="RefSeq" id="WP_131452557.1">
    <property type="nucleotide sequence ID" value="NZ_BMJK01000001.1"/>
</dbReference>
<dbReference type="InterPro" id="IPR041489">
    <property type="entry name" value="PDZ_6"/>
</dbReference>
<dbReference type="EMBL" id="WTYH01000001">
    <property type="protein sequence ID" value="MXO93268.1"/>
    <property type="molecule type" value="Genomic_DNA"/>
</dbReference>
<accession>A0A844ZZX0</accession>
<protein>
    <submittedName>
        <fullName evidence="2">Peptidase M48 family protein</fullName>
    </submittedName>
</protein>
<dbReference type="Pfam" id="PF17820">
    <property type="entry name" value="PDZ_6"/>
    <property type="match status" value="1"/>
</dbReference>
<reference evidence="2 3" key="1">
    <citation type="submission" date="2019-12" db="EMBL/GenBank/DDBJ databases">
        <title>Genomic-based taxomic classification of the family Erythrobacteraceae.</title>
        <authorList>
            <person name="Xu L."/>
        </authorList>
    </citation>
    <scope>NUCLEOTIDE SEQUENCE [LARGE SCALE GENOMIC DNA]</scope>
    <source>
        <strain evidence="2 3">RC4-10-4</strain>
    </source>
</reference>
<dbReference type="SUPFAM" id="SSF50156">
    <property type="entry name" value="PDZ domain-like"/>
    <property type="match status" value="1"/>
</dbReference>
<dbReference type="OrthoDB" id="7338723at2"/>
<evidence type="ECO:0000313" key="3">
    <source>
        <dbReference type="Proteomes" id="UP000460626"/>
    </source>
</evidence>
<gene>
    <name evidence="2" type="ORF">GRI62_06560</name>
</gene>
<dbReference type="InterPro" id="IPR036034">
    <property type="entry name" value="PDZ_sf"/>
</dbReference>
<sequence length="323" mass="35085">MPALVLAVSAANAQSTEERNSAQEWARLEAQDLRLAEIAERLALANAPLCTTLMPLTGMILHSADQYGSTSARERFVNGPLAIASLLPDSPAANAGLRRDDAFVAIDGQRVEDIVPAANARLREAAFYRMADRPTGTPLALTVMRDGTERVVELDAPQGCRSLVEVLLGEGPMARSDGRVIQVQFDSVAALTDSHLAIVVAHELAHTILEHRRRKEEAGIDNGLFAELGRNQRANREAEIEADRLSVHLLANAGYDPAIVPDFWRNAAAYGMPGATLPSFIYPSNEGRAALVEREIALYLALRRGPTWPGHLLARRDSSFARD</sequence>